<evidence type="ECO:0000313" key="2">
    <source>
        <dbReference type="EMBL" id="KAB1643472.1"/>
    </source>
</evidence>
<proteinExistence type="predicted"/>
<evidence type="ECO:0000313" key="3">
    <source>
        <dbReference type="Proteomes" id="UP000433493"/>
    </source>
</evidence>
<feature type="domain" description="NADPH-dependent FMN reductase-like" evidence="1">
    <location>
        <begin position="2"/>
        <end position="141"/>
    </location>
</feature>
<comment type="caution">
    <text evidence="2">The sequence shown here is derived from an EMBL/GenBank/DDBJ whole genome shotgun (WGS) entry which is preliminary data.</text>
</comment>
<dbReference type="GO" id="GO:0010181">
    <property type="term" value="F:FMN binding"/>
    <property type="evidence" value="ECO:0007669"/>
    <property type="project" value="TreeGrafter"/>
</dbReference>
<dbReference type="Proteomes" id="UP000433493">
    <property type="component" value="Unassembled WGS sequence"/>
</dbReference>
<keyword evidence="3" id="KW-1185">Reference proteome</keyword>
<dbReference type="InterPro" id="IPR029039">
    <property type="entry name" value="Flavoprotein-like_sf"/>
</dbReference>
<dbReference type="RefSeq" id="WP_158051887.1">
    <property type="nucleotide sequence ID" value="NZ_WBKB01000003.1"/>
</dbReference>
<dbReference type="OrthoDB" id="9812295at2"/>
<reference evidence="2 3" key="1">
    <citation type="submission" date="2019-09" db="EMBL/GenBank/DDBJ databases">
        <title>Phylogeny of genus Pseudoclavibacter and closely related genus.</title>
        <authorList>
            <person name="Li Y."/>
        </authorList>
    </citation>
    <scope>NUCLEOTIDE SEQUENCE [LARGE SCALE GENOMIC DNA]</scope>
    <source>
        <strain evidence="2 3">KCTC 13959</strain>
    </source>
</reference>
<gene>
    <name evidence="2" type="ORF">F8O05_06180</name>
</gene>
<accession>A0A7J5BBF7</accession>
<dbReference type="PANTHER" id="PTHR30543:SF21">
    <property type="entry name" value="NAD(P)H-DEPENDENT FMN REDUCTASE LOT6"/>
    <property type="match status" value="1"/>
</dbReference>
<name>A0A7J5BBF7_9MICO</name>
<dbReference type="PANTHER" id="PTHR30543">
    <property type="entry name" value="CHROMATE REDUCTASE"/>
    <property type="match status" value="1"/>
</dbReference>
<dbReference type="SUPFAM" id="SSF52218">
    <property type="entry name" value="Flavoproteins"/>
    <property type="match status" value="1"/>
</dbReference>
<sequence>MTKIAIITSSIRPNRISIQAAEWIKAQADQRGDAEYEIVDIASYNLPVWDGAPGAEAPNEQGKAFSAKIAEFDGFVFVVSEYNHGISGALKNALDYLQPELHNKAAGFASYGSAMGVRAVENLRVVLSEAQVAHVRNAAQFSLFTDIENFSTFKPSEMGAASLAPMLDQLIVWTKAMEAVRAGQFALEGANA</sequence>
<dbReference type="GO" id="GO:0005829">
    <property type="term" value="C:cytosol"/>
    <property type="evidence" value="ECO:0007669"/>
    <property type="project" value="TreeGrafter"/>
</dbReference>
<dbReference type="GO" id="GO:0016491">
    <property type="term" value="F:oxidoreductase activity"/>
    <property type="evidence" value="ECO:0007669"/>
    <property type="project" value="InterPro"/>
</dbReference>
<dbReference type="Pfam" id="PF03358">
    <property type="entry name" value="FMN_red"/>
    <property type="match status" value="1"/>
</dbReference>
<dbReference type="InterPro" id="IPR005025">
    <property type="entry name" value="FMN_Rdtase-like_dom"/>
</dbReference>
<dbReference type="Gene3D" id="3.40.50.360">
    <property type="match status" value="1"/>
</dbReference>
<dbReference type="AlphaFoldDB" id="A0A7J5BBF7"/>
<organism evidence="2 3">
    <name type="scientific">Gulosibacter chungangensis</name>
    <dbReference type="NCBI Taxonomy" id="979746"/>
    <lineage>
        <taxon>Bacteria</taxon>
        <taxon>Bacillati</taxon>
        <taxon>Actinomycetota</taxon>
        <taxon>Actinomycetes</taxon>
        <taxon>Micrococcales</taxon>
        <taxon>Microbacteriaceae</taxon>
        <taxon>Gulosibacter</taxon>
    </lineage>
</organism>
<protein>
    <submittedName>
        <fullName evidence="2">NAD(P)H-dependent oxidoreductase</fullName>
    </submittedName>
</protein>
<dbReference type="InterPro" id="IPR050712">
    <property type="entry name" value="NAD(P)H-dep_reductase"/>
</dbReference>
<dbReference type="EMBL" id="WBKB01000003">
    <property type="protein sequence ID" value="KAB1643472.1"/>
    <property type="molecule type" value="Genomic_DNA"/>
</dbReference>
<evidence type="ECO:0000259" key="1">
    <source>
        <dbReference type="Pfam" id="PF03358"/>
    </source>
</evidence>